<gene>
    <name evidence="2" type="ORF">GACE_2283</name>
</gene>
<reference evidence="2 3" key="1">
    <citation type="journal article" date="2015" name="Appl. Environ. Microbiol.">
        <title>The Geoglobus acetivorans genome: Fe(III) reduction, acetate utilization, autotrophic growth, and degradation of aromatic compounds in a hyperthermophilic archaeon.</title>
        <authorList>
            <person name="Mardanov A.V."/>
            <person name="Slododkina G.B."/>
            <person name="Slobodkin A.I."/>
            <person name="Beletsky A.V."/>
            <person name="Gavrilov S.N."/>
            <person name="Kublanov I.V."/>
            <person name="Bonch-Osmolovskaya E.A."/>
            <person name="Skryabin K.G."/>
            <person name="Ravin N.V."/>
        </authorList>
    </citation>
    <scope>NUCLEOTIDE SEQUENCE [LARGE SCALE GENOMIC DNA]</scope>
    <source>
        <strain evidence="2 3">SBH6</strain>
    </source>
</reference>
<accession>A0A0A7GDE2</accession>
<organism evidence="2 3">
    <name type="scientific">Geoglobus acetivorans</name>
    <dbReference type="NCBI Taxonomy" id="565033"/>
    <lineage>
        <taxon>Archaea</taxon>
        <taxon>Methanobacteriati</taxon>
        <taxon>Methanobacteriota</taxon>
        <taxon>Archaeoglobi</taxon>
        <taxon>Archaeoglobales</taxon>
        <taxon>Archaeoglobaceae</taxon>
        <taxon>Geoglobus</taxon>
    </lineage>
</organism>
<dbReference type="HOGENOM" id="CLU_3162955_0_0_2"/>
<dbReference type="AlphaFoldDB" id="A0A0A7GDE2"/>
<evidence type="ECO:0000313" key="3">
    <source>
        <dbReference type="Proteomes" id="UP000030624"/>
    </source>
</evidence>
<sequence>MRLVLILLIALLVLAFLIKGPETTIENIITALVIALIVRVVIALADD</sequence>
<dbReference type="GeneID" id="43503135"/>
<keyword evidence="1" id="KW-0812">Transmembrane</keyword>
<keyword evidence="1" id="KW-1133">Transmembrane helix</keyword>
<dbReference type="STRING" id="565033.GACE_2283"/>
<protein>
    <submittedName>
        <fullName evidence="2">Uncharacterized protein</fullName>
    </submittedName>
</protein>
<dbReference type="RefSeq" id="WP_158413809.1">
    <property type="nucleotide sequence ID" value="NZ_CP009552.1"/>
</dbReference>
<evidence type="ECO:0000313" key="2">
    <source>
        <dbReference type="EMBL" id="AIY90054.1"/>
    </source>
</evidence>
<dbReference type="KEGG" id="gac:GACE_2283"/>
<proteinExistence type="predicted"/>
<evidence type="ECO:0000256" key="1">
    <source>
        <dbReference type="SAM" id="Phobius"/>
    </source>
</evidence>
<keyword evidence="1" id="KW-0472">Membrane</keyword>
<name>A0A0A7GDE2_GEOAI</name>
<dbReference type="EMBL" id="CP009552">
    <property type="protein sequence ID" value="AIY90054.1"/>
    <property type="molecule type" value="Genomic_DNA"/>
</dbReference>
<feature type="transmembrane region" description="Helical" evidence="1">
    <location>
        <begin position="27"/>
        <end position="45"/>
    </location>
</feature>
<dbReference type="Proteomes" id="UP000030624">
    <property type="component" value="Chromosome"/>
</dbReference>